<dbReference type="GO" id="GO:0006281">
    <property type="term" value="P:DNA repair"/>
    <property type="evidence" value="ECO:0007669"/>
    <property type="project" value="TreeGrafter"/>
</dbReference>
<organism evidence="1 2">
    <name type="scientific">Candidatus Roizmanbacteria bacterium CG11_big_fil_rev_8_21_14_0_20_37_16</name>
    <dbReference type="NCBI Taxonomy" id="1974857"/>
    <lineage>
        <taxon>Bacteria</taxon>
        <taxon>Candidatus Roizmaniibacteriota</taxon>
    </lineage>
</organism>
<dbReference type="Gene3D" id="3.40.50.1000">
    <property type="entry name" value="HAD superfamily/HAD-like"/>
    <property type="match status" value="1"/>
</dbReference>
<dbReference type="PANTHER" id="PTHR43434">
    <property type="entry name" value="PHOSPHOGLYCOLATE PHOSPHATASE"/>
    <property type="match status" value="1"/>
</dbReference>
<accession>A0A2H0KJP1</accession>
<sequence>MLKLIVFDWDDVIILGSKEGYYNCYRETLKELGVVLDEKEMDIRIRRKWGQPFRIELAELLQEQPHLINKACEIFYDKKFQGFTFVDSLKEVEGVNELLIRLKKTYKLAVATGNKLDMIKEKIIPKFNIPDVFDQIITAHDDVPEGKSKPDPYMIQIILERQGVLPNEAIYVGDADNDVLMANNAGVMPVVVLTGHLSRDEAEKLGVKYIISDVSKLEDVLKILNQ</sequence>
<reference evidence="1 2" key="1">
    <citation type="submission" date="2017-09" db="EMBL/GenBank/DDBJ databases">
        <title>Depth-based differentiation of microbial function through sediment-hosted aquifers and enrichment of novel symbionts in the deep terrestrial subsurface.</title>
        <authorList>
            <person name="Probst A.J."/>
            <person name="Ladd B."/>
            <person name="Jarett J.K."/>
            <person name="Geller-Mcgrath D.E."/>
            <person name="Sieber C.M."/>
            <person name="Emerson J.B."/>
            <person name="Anantharaman K."/>
            <person name="Thomas B.C."/>
            <person name="Malmstrom R."/>
            <person name="Stieglmeier M."/>
            <person name="Klingl A."/>
            <person name="Woyke T."/>
            <person name="Ryan C.M."/>
            <person name="Banfield J.F."/>
        </authorList>
    </citation>
    <scope>NUCLEOTIDE SEQUENCE [LARGE SCALE GENOMIC DNA]</scope>
    <source>
        <strain evidence="1">CG11_big_fil_rev_8_21_14_0_20_37_16</strain>
    </source>
</reference>
<dbReference type="Gene3D" id="1.10.150.240">
    <property type="entry name" value="Putative phosphatase, domain 2"/>
    <property type="match status" value="1"/>
</dbReference>
<dbReference type="Pfam" id="PF13419">
    <property type="entry name" value="HAD_2"/>
    <property type="match status" value="1"/>
</dbReference>
<dbReference type="SFLD" id="SFLDS00003">
    <property type="entry name" value="Haloacid_Dehalogenase"/>
    <property type="match status" value="1"/>
</dbReference>
<protein>
    <recommendedName>
        <fullName evidence="3">HAD family hydrolase</fullName>
    </recommendedName>
</protein>
<dbReference type="GO" id="GO:0005829">
    <property type="term" value="C:cytosol"/>
    <property type="evidence" value="ECO:0007669"/>
    <property type="project" value="TreeGrafter"/>
</dbReference>
<dbReference type="AlphaFoldDB" id="A0A2H0KJP1"/>
<evidence type="ECO:0000313" key="2">
    <source>
        <dbReference type="Proteomes" id="UP000229497"/>
    </source>
</evidence>
<dbReference type="NCBIfam" id="TIGR01549">
    <property type="entry name" value="HAD-SF-IA-v1"/>
    <property type="match status" value="1"/>
</dbReference>
<dbReference type="InterPro" id="IPR006439">
    <property type="entry name" value="HAD-SF_hydro_IA"/>
</dbReference>
<dbReference type="EMBL" id="PCVK01000095">
    <property type="protein sequence ID" value="PIQ71446.1"/>
    <property type="molecule type" value="Genomic_DNA"/>
</dbReference>
<comment type="caution">
    <text evidence="1">The sequence shown here is derived from an EMBL/GenBank/DDBJ whole genome shotgun (WGS) entry which is preliminary data.</text>
</comment>
<dbReference type="PANTHER" id="PTHR43434:SF1">
    <property type="entry name" value="PHOSPHOGLYCOLATE PHOSPHATASE"/>
    <property type="match status" value="1"/>
</dbReference>
<evidence type="ECO:0000313" key="1">
    <source>
        <dbReference type="EMBL" id="PIQ71446.1"/>
    </source>
</evidence>
<evidence type="ECO:0008006" key="3">
    <source>
        <dbReference type="Google" id="ProtNLM"/>
    </source>
</evidence>
<dbReference type="InterPro" id="IPR023214">
    <property type="entry name" value="HAD_sf"/>
</dbReference>
<gene>
    <name evidence="1" type="ORF">COV87_03390</name>
</gene>
<dbReference type="SFLD" id="SFLDG01129">
    <property type="entry name" value="C1.5:_HAD__Beta-PGM__Phosphata"/>
    <property type="match status" value="1"/>
</dbReference>
<dbReference type="InterPro" id="IPR050155">
    <property type="entry name" value="HAD-like_hydrolase_sf"/>
</dbReference>
<name>A0A2H0KJP1_9BACT</name>
<dbReference type="Proteomes" id="UP000229497">
    <property type="component" value="Unassembled WGS sequence"/>
</dbReference>
<proteinExistence type="predicted"/>
<dbReference type="GO" id="GO:0008967">
    <property type="term" value="F:phosphoglycolate phosphatase activity"/>
    <property type="evidence" value="ECO:0007669"/>
    <property type="project" value="TreeGrafter"/>
</dbReference>
<dbReference type="InterPro" id="IPR036412">
    <property type="entry name" value="HAD-like_sf"/>
</dbReference>
<dbReference type="InterPro" id="IPR041492">
    <property type="entry name" value="HAD_2"/>
</dbReference>
<dbReference type="InterPro" id="IPR023198">
    <property type="entry name" value="PGP-like_dom2"/>
</dbReference>
<dbReference type="SUPFAM" id="SSF56784">
    <property type="entry name" value="HAD-like"/>
    <property type="match status" value="1"/>
</dbReference>